<comment type="caution">
    <text evidence="4">The sequence shown here is derived from an EMBL/GenBank/DDBJ whole genome shotgun (WGS) entry which is preliminary data.</text>
</comment>
<keyword evidence="5" id="KW-1185">Reference proteome</keyword>
<evidence type="ECO:0000313" key="4">
    <source>
        <dbReference type="EMBL" id="KAK5937269.1"/>
    </source>
</evidence>
<evidence type="ECO:0000256" key="1">
    <source>
        <dbReference type="SAM" id="MobiDB-lite"/>
    </source>
</evidence>
<feature type="compositionally biased region" description="Polar residues" evidence="1">
    <location>
        <begin position="582"/>
        <end position="593"/>
    </location>
</feature>
<dbReference type="Pfam" id="PF25545">
    <property type="entry name" value="DUF7924"/>
    <property type="match status" value="1"/>
</dbReference>
<protein>
    <recommendedName>
        <fullName evidence="3">DUF7924 domain-containing protein</fullName>
    </recommendedName>
</protein>
<proteinExistence type="predicted"/>
<dbReference type="PANTHER" id="PTHR42470">
    <property type="entry name" value="VAST DOMAIN-CONTAINING PROTEIN"/>
    <property type="match status" value="1"/>
</dbReference>
<organism evidence="4 5">
    <name type="scientific">Knufia obscura</name>
    <dbReference type="NCBI Taxonomy" id="1635080"/>
    <lineage>
        <taxon>Eukaryota</taxon>
        <taxon>Fungi</taxon>
        <taxon>Dikarya</taxon>
        <taxon>Ascomycota</taxon>
        <taxon>Pezizomycotina</taxon>
        <taxon>Eurotiomycetes</taxon>
        <taxon>Chaetothyriomycetidae</taxon>
        <taxon>Chaetothyriales</taxon>
        <taxon>Trichomeriaceae</taxon>
        <taxon>Knufia</taxon>
    </lineage>
</organism>
<evidence type="ECO:0000256" key="2">
    <source>
        <dbReference type="SAM" id="Phobius"/>
    </source>
</evidence>
<sequence length="703" mass="76801">MSLPSAASATSAMSFRSVRSDTSRQSTIGRSQFHWQKFRFNVLSPHHIRILPSMPSQNIPESVLAYIDVNRADVKKYTTQRHSFREQVSDGKGFAASAFFPADVLPPLSEQTLVTRCMVPSYPSDALPERMTSKAQSKSDLTAPRPGLGYGFHAKAFTSSELEKLPCYLSSTGTRLQVDTTACATGSALYVPFMSFERVFSGNEYGIDLASNQCAVDGAWCVRALQMLYAAAAGEDVKAHFENPVSFSCCVDNELAIMNFHWIDHAQTYCMCPLVKFDLTLDKDFDQFLLWTEAISHWAVLHLLPEVKRAVSLLSSNTSPRLVTEKAAVEPEPSPPREAETALASLKTNYDYAEWQLHSNLYSPGLSSTASWGSPMIDEAILDKLTYPKVPQSRGICSDSNIARVRFPVSPIIPVMPIKSSLKSKTEVGAALTAKRNSPPLPAYEKNTELLMKKRLGHAMVEIEDLQTQMLHLKQEFTGSVSSLQTELAGMRKAMTSMVRKEKSGSSKKSSLRISAPTSRLQAESQQDVPNGLKPLITTPTEFRPAPLHQRQASRAPSGLSNVLTPLDTNVPAVVSVRSPKSADSNRSPTSADSDLPSPEAPLLSATLSGAPSPSIAPSDAISCISCLSCRKAAAQTRLPTPKPPSPMLESIVLYKKNKGFTAIFMQLIVVLCVVDYLVLLSARLHSPAVMDLFNKAVGSYYQ</sequence>
<feature type="domain" description="DUF7924" evidence="3">
    <location>
        <begin position="138"/>
        <end position="310"/>
    </location>
</feature>
<keyword evidence="2" id="KW-1133">Transmembrane helix</keyword>
<dbReference type="Proteomes" id="UP001334248">
    <property type="component" value="Unassembled WGS sequence"/>
</dbReference>
<evidence type="ECO:0000259" key="3">
    <source>
        <dbReference type="Pfam" id="PF25545"/>
    </source>
</evidence>
<keyword evidence="2" id="KW-0472">Membrane</keyword>
<feature type="compositionally biased region" description="Polar residues" evidence="1">
    <location>
        <begin position="1"/>
        <end position="14"/>
    </location>
</feature>
<accession>A0ABR0RAU9</accession>
<evidence type="ECO:0000313" key="5">
    <source>
        <dbReference type="Proteomes" id="UP001334248"/>
    </source>
</evidence>
<dbReference type="PANTHER" id="PTHR42470:SF2">
    <property type="match status" value="1"/>
</dbReference>
<feature type="transmembrane region" description="Helical" evidence="2">
    <location>
        <begin position="660"/>
        <end position="681"/>
    </location>
</feature>
<feature type="region of interest" description="Disordered" evidence="1">
    <location>
        <begin position="1"/>
        <end position="23"/>
    </location>
</feature>
<dbReference type="EMBL" id="JAVHJV010000018">
    <property type="protein sequence ID" value="KAK5937269.1"/>
    <property type="molecule type" value="Genomic_DNA"/>
</dbReference>
<feature type="compositionally biased region" description="Polar residues" evidence="1">
    <location>
        <begin position="512"/>
        <end position="529"/>
    </location>
</feature>
<feature type="region of interest" description="Disordered" evidence="1">
    <location>
        <begin position="576"/>
        <end position="609"/>
    </location>
</feature>
<feature type="region of interest" description="Disordered" evidence="1">
    <location>
        <begin position="495"/>
        <end position="541"/>
    </location>
</feature>
<gene>
    <name evidence="4" type="ORF">PMZ80_010569</name>
</gene>
<name>A0ABR0RAU9_9EURO</name>
<reference evidence="4 5" key="1">
    <citation type="journal article" date="2023" name="Res Sq">
        <title>Genomic and morphological characterization of Knufia obscura isolated from the Mars 2020 spacecraft assembly facility.</title>
        <authorList>
            <person name="Chander A.M."/>
            <person name="Teixeira M.M."/>
            <person name="Singh N.K."/>
            <person name="Williams M.P."/>
            <person name="Parker C.W."/>
            <person name="Leo P."/>
            <person name="Stajich J.E."/>
            <person name="Torok T."/>
            <person name="Tighe S."/>
            <person name="Mason C.E."/>
            <person name="Venkateswaran K."/>
        </authorList>
    </citation>
    <scope>NUCLEOTIDE SEQUENCE [LARGE SCALE GENOMIC DNA]</scope>
    <source>
        <strain evidence="4 5">CCFEE 5817</strain>
    </source>
</reference>
<dbReference type="RefSeq" id="XP_064725359.1">
    <property type="nucleotide sequence ID" value="XM_064878958.1"/>
</dbReference>
<dbReference type="InterPro" id="IPR057684">
    <property type="entry name" value="DUF7924"/>
</dbReference>
<keyword evidence="2" id="KW-0812">Transmembrane</keyword>
<dbReference type="GeneID" id="90004018"/>